<feature type="non-terminal residue" evidence="2">
    <location>
        <position position="1"/>
    </location>
</feature>
<sequence>MPTDVRIRCTFRTLSGVVLVVGTGLILRRCSTPKDFVEAFTVAILPAATALRAISDGSVCFTVRGETSVALEELHKRYSAGRLQRDLQEFLVTDDIRQLANGEEVVVSVYIDEKEFREALDDLTKVNQEGRDDIKEMHSRFLNEEKLAFVQNYLENTEDTRSLATRTSGDGTESHSAPSDLAWEEPGEVIMEPCLKDLSKKAIAEFIRRLRCDKVLFDQFYHSFGLENRHFQKMFVEIGDIGKLFPDTPIKLLIDFCRALQLYDLVEFLEKAAKPRTLRPALPLKEIAKLPSDSKRPTTFYSKVKIVFVGDGEETFDTMGNFFKKICPGSKISSSKPDVSQFQRSFVLDEERKNIVREIRGIEHYEDRESTLYDDDLPPKSKKTELEKRKDEIEKELSQMSGDLQAKKKKIEADIFSAFDKSWCEGK</sequence>
<feature type="compositionally biased region" description="Polar residues" evidence="1">
    <location>
        <begin position="162"/>
        <end position="177"/>
    </location>
</feature>
<gene>
    <name evidence="2" type="ORF">P5673_002083</name>
</gene>
<dbReference type="EMBL" id="JARQWQ010000003">
    <property type="protein sequence ID" value="KAK2573052.1"/>
    <property type="molecule type" value="Genomic_DNA"/>
</dbReference>
<proteinExistence type="predicted"/>
<comment type="caution">
    <text evidence="2">The sequence shown here is derived from an EMBL/GenBank/DDBJ whole genome shotgun (WGS) entry which is preliminary data.</text>
</comment>
<name>A0AAD9R4M0_ACRCE</name>
<reference evidence="2" key="2">
    <citation type="journal article" date="2023" name="Science">
        <title>Genomic signatures of disease resistance in endangered staghorn corals.</title>
        <authorList>
            <person name="Vollmer S.V."/>
            <person name="Selwyn J.D."/>
            <person name="Despard B.A."/>
            <person name="Roesel C.L."/>
        </authorList>
    </citation>
    <scope>NUCLEOTIDE SEQUENCE</scope>
    <source>
        <strain evidence="2">K2</strain>
    </source>
</reference>
<organism evidence="2 3">
    <name type="scientific">Acropora cervicornis</name>
    <name type="common">Staghorn coral</name>
    <dbReference type="NCBI Taxonomy" id="6130"/>
    <lineage>
        <taxon>Eukaryota</taxon>
        <taxon>Metazoa</taxon>
        <taxon>Cnidaria</taxon>
        <taxon>Anthozoa</taxon>
        <taxon>Hexacorallia</taxon>
        <taxon>Scleractinia</taxon>
        <taxon>Astrocoeniina</taxon>
        <taxon>Acroporidae</taxon>
        <taxon>Acropora</taxon>
    </lineage>
</organism>
<reference evidence="2" key="1">
    <citation type="journal article" date="2023" name="G3 (Bethesda)">
        <title>Whole genome assembly and annotation of the endangered Caribbean coral Acropora cervicornis.</title>
        <authorList>
            <person name="Selwyn J.D."/>
            <person name="Vollmer S.V."/>
        </authorList>
    </citation>
    <scope>NUCLEOTIDE SEQUENCE</scope>
    <source>
        <strain evidence="2">K2</strain>
    </source>
</reference>
<accession>A0AAD9R4M0</accession>
<dbReference type="AlphaFoldDB" id="A0AAD9R4M0"/>
<feature type="region of interest" description="Disordered" evidence="1">
    <location>
        <begin position="370"/>
        <end position="393"/>
    </location>
</feature>
<dbReference type="Proteomes" id="UP001249851">
    <property type="component" value="Unassembled WGS sequence"/>
</dbReference>
<evidence type="ECO:0000313" key="2">
    <source>
        <dbReference type="EMBL" id="KAK2573052.1"/>
    </source>
</evidence>
<evidence type="ECO:0000256" key="1">
    <source>
        <dbReference type="SAM" id="MobiDB-lite"/>
    </source>
</evidence>
<protein>
    <submittedName>
        <fullName evidence="2">Uncharacterized protein</fullName>
    </submittedName>
</protein>
<feature type="region of interest" description="Disordered" evidence="1">
    <location>
        <begin position="160"/>
        <end position="179"/>
    </location>
</feature>
<keyword evidence="3" id="KW-1185">Reference proteome</keyword>
<evidence type="ECO:0000313" key="3">
    <source>
        <dbReference type="Proteomes" id="UP001249851"/>
    </source>
</evidence>